<evidence type="ECO:0000313" key="1">
    <source>
        <dbReference type="EMBL" id="OLU39455.1"/>
    </source>
</evidence>
<proteinExistence type="predicted"/>
<evidence type="ECO:0000313" key="2">
    <source>
        <dbReference type="Proteomes" id="UP000186341"/>
    </source>
</evidence>
<protein>
    <submittedName>
        <fullName evidence="1">Uncharacterized protein</fullName>
    </submittedName>
</protein>
<accession>A0A1U7NFZ5</accession>
<name>A0A1U7NFZ5_9FIRM</name>
<dbReference type="Proteomes" id="UP000186341">
    <property type="component" value="Unassembled WGS sequence"/>
</dbReference>
<organism evidence="1 2">
    <name type="scientific">Ileibacterium valens</name>
    <dbReference type="NCBI Taxonomy" id="1862668"/>
    <lineage>
        <taxon>Bacteria</taxon>
        <taxon>Bacillati</taxon>
        <taxon>Bacillota</taxon>
        <taxon>Erysipelotrichia</taxon>
        <taxon>Erysipelotrichales</taxon>
        <taxon>Erysipelotrichaceae</taxon>
        <taxon>Ileibacterium</taxon>
    </lineage>
</organism>
<gene>
    <name evidence="1" type="ORF">BO222_06725</name>
</gene>
<reference evidence="1 2" key="1">
    <citation type="submission" date="2016-11" db="EMBL/GenBank/DDBJ databases">
        <title>Description of two novel members of the family Erysipelotrichaceae: Ileibacterium lipovorans gen. nov., sp. nov. and Dubosiella newyorkensis, gen. nov., sp. nov.</title>
        <authorList>
            <person name="Cox L.M."/>
            <person name="Sohn J."/>
            <person name="Tyrrell K.L."/>
            <person name="Citron D.M."/>
            <person name="Lawson P.A."/>
            <person name="Patel N.B."/>
            <person name="Iizumi T."/>
            <person name="Perez-Perez G.I."/>
            <person name="Goldstein E.J."/>
            <person name="Blaser M.J."/>
        </authorList>
    </citation>
    <scope>NUCLEOTIDE SEQUENCE [LARGE SCALE GENOMIC DNA]</scope>
    <source>
        <strain evidence="1 2">NYU-BL-A3</strain>
    </source>
</reference>
<keyword evidence="2" id="KW-1185">Reference proteome</keyword>
<comment type="caution">
    <text evidence="1">The sequence shown here is derived from an EMBL/GenBank/DDBJ whole genome shotgun (WGS) entry which is preliminary data.</text>
</comment>
<sequence length="66" mass="7977">MKYWQTRAEFISYFVLLLVLRKFVQKFPVLSLMDKKARFRKYGKSKTGEPTFYDGSPVLNRFDRFS</sequence>
<dbReference type="EMBL" id="MPJW01000135">
    <property type="protein sequence ID" value="OLU39455.1"/>
    <property type="molecule type" value="Genomic_DNA"/>
</dbReference>
<dbReference type="AlphaFoldDB" id="A0A1U7NFZ5"/>